<dbReference type="GO" id="GO:0006508">
    <property type="term" value="P:proteolysis"/>
    <property type="evidence" value="ECO:0007669"/>
    <property type="project" value="InterPro"/>
</dbReference>
<protein>
    <submittedName>
        <fullName evidence="7">Putative reverse transcriptase domain-containing protein</fullName>
    </submittedName>
</protein>
<keyword evidence="3 7" id="KW-0695">RNA-directed DNA polymerase</keyword>
<dbReference type="GO" id="GO:0008270">
    <property type="term" value="F:zinc ion binding"/>
    <property type="evidence" value="ECO:0007669"/>
    <property type="project" value="UniProtKB-KW"/>
</dbReference>
<evidence type="ECO:0000256" key="3">
    <source>
        <dbReference type="ARBA" id="ARBA00022918"/>
    </source>
</evidence>
<dbReference type="EMBL" id="BKCJ010008702">
    <property type="protein sequence ID" value="GEU83533.1"/>
    <property type="molecule type" value="Genomic_DNA"/>
</dbReference>
<name>A0A6L2NBC2_TANCI</name>
<dbReference type="PANTHER" id="PTHR15503">
    <property type="entry name" value="LDOC1 RELATED"/>
    <property type="match status" value="1"/>
</dbReference>
<keyword evidence="4" id="KW-0479">Metal-binding</keyword>
<keyword evidence="2" id="KW-0548">Nucleotidyltransferase</keyword>
<evidence type="ECO:0000313" key="7">
    <source>
        <dbReference type="EMBL" id="GEU83533.1"/>
    </source>
</evidence>
<dbReference type="Gene3D" id="2.40.70.10">
    <property type="entry name" value="Acid Proteases"/>
    <property type="match status" value="1"/>
</dbReference>
<dbReference type="Gene3D" id="3.30.420.10">
    <property type="entry name" value="Ribonuclease H-like superfamily/Ribonuclease H"/>
    <property type="match status" value="1"/>
</dbReference>
<keyword evidence="4" id="KW-0862">Zinc</keyword>
<dbReference type="GO" id="GO:0003676">
    <property type="term" value="F:nucleic acid binding"/>
    <property type="evidence" value="ECO:0007669"/>
    <property type="project" value="InterPro"/>
</dbReference>
<evidence type="ECO:0000256" key="2">
    <source>
        <dbReference type="ARBA" id="ARBA00022695"/>
    </source>
</evidence>
<keyword evidence="4" id="KW-0863">Zinc-finger</keyword>
<proteinExistence type="predicted"/>
<evidence type="ECO:0000256" key="4">
    <source>
        <dbReference type="PROSITE-ProRule" id="PRU00047"/>
    </source>
</evidence>
<dbReference type="AlphaFoldDB" id="A0A6L2NBC2"/>
<dbReference type="InterPro" id="IPR021109">
    <property type="entry name" value="Peptidase_aspartic_dom_sf"/>
</dbReference>
<dbReference type="PROSITE" id="PS00141">
    <property type="entry name" value="ASP_PROTEASE"/>
    <property type="match status" value="1"/>
</dbReference>
<dbReference type="SUPFAM" id="SSF53098">
    <property type="entry name" value="Ribonuclease H-like"/>
    <property type="match status" value="1"/>
</dbReference>
<feature type="region of interest" description="Disordered" evidence="5">
    <location>
        <begin position="1"/>
        <end position="43"/>
    </location>
</feature>
<dbReference type="PANTHER" id="PTHR15503:SF45">
    <property type="entry name" value="RNA-DIRECTED DNA POLYMERASE HOMOLOG"/>
    <property type="match status" value="1"/>
</dbReference>
<keyword evidence="1" id="KW-0808">Transferase</keyword>
<dbReference type="GO" id="GO:0003964">
    <property type="term" value="F:RNA-directed DNA polymerase activity"/>
    <property type="evidence" value="ECO:0007669"/>
    <property type="project" value="UniProtKB-KW"/>
</dbReference>
<evidence type="ECO:0000256" key="1">
    <source>
        <dbReference type="ARBA" id="ARBA00022679"/>
    </source>
</evidence>
<dbReference type="SUPFAM" id="SSF50630">
    <property type="entry name" value="Acid proteases"/>
    <property type="match status" value="1"/>
</dbReference>
<dbReference type="InterPro" id="IPR032567">
    <property type="entry name" value="RTL1-rel"/>
</dbReference>
<dbReference type="InterPro" id="IPR001969">
    <property type="entry name" value="Aspartic_peptidase_AS"/>
</dbReference>
<accession>A0A6L2NBC2</accession>
<gene>
    <name evidence="7" type="ORF">Tci_055511</name>
</gene>
<feature type="domain" description="CCHC-type" evidence="6">
    <location>
        <begin position="202"/>
        <end position="217"/>
    </location>
</feature>
<organism evidence="7">
    <name type="scientific">Tanacetum cinerariifolium</name>
    <name type="common">Dalmatian daisy</name>
    <name type="synonym">Chrysanthemum cinerariifolium</name>
    <dbReference type="NCBI Taxonomy" id="118510"/>
    <lineage>
        <taxon>Eukaryota</taxon>
        <taxon>Viridiplantae</taxon>
        <taxon>Streptophyta</taxon>
        <taxon>Embryophyta</taxon>
        <taxon>Tracheophyta</taxon>
        <taxon>Spermatophyta</taxon>
        <taxon>Magnoliopsida</taxon>
        <taxon>eudicotyledons</taxon>
        <taxon>Gunneridae</taxon>
        <taxon>Pentapetalae</taxon>
        <taxon>asterids</taxon>
        <taxon>campanulids</taxon>
        <taxon>Asterales</taxon>
        <taxon>Asteraceae</taxon>
        <taxon>Asteroideae</taxon>
        <taxon>Anthemideae</taxon>
        <taxon>Anthemidinae</taxon>
        <taxon>Tanacetum</taxon>
    </lineage>
</organism>
<comment type="caution">
    <text evidence="7">The sequence shown here is derived from an EMBL/GenBank/DDBJ whole genome shotgun (WGS) entry which is preliminary data.</text>
</comment>
<evidence type="ECO:0000256" key="5">
    <source>
        <dbReference type="SAM" id="MobiDB-lite"/>
    </source>
</evidence>
<dbReference type="InterPro" id="IPR001878">
    <property type="entry name" value="Znf_CCHC"/>
</dbReference>
<dbReference type="InterPro" id="IPR036397">
    <property type="entry name" value="RNaseH_sf"/>
</dbReference>
<reference evidence="7" key="1">
    <citation type="journal article" date="2019" name="Sci. Rep.">
        <title>Draft genome of Tanacetum cinerariifolium, the natural source of mosquito coil.</title>
        <authorList>
            <person name="Yamashiro T."/>
            <person name="Shiraishi A."/>
            <person name="Satake H."/>
            <person name="Nakayama K."/>
        </authorList>
    </citation>
    <scope>NUCLEOTIDE SEQUENCE</scope>
</reference>
<dbReference type="GO" id="GO:0004190">
    <property type="term" value="F:aspartic-type endopeptidase activity"/>
    <property type="evidence" value="ECO:0007669"/>
    <property type="project" value="InterPro"/>
</dbReference>
<dbReference type="Pfam" id="PF08284">
    <property type="entry name" value="RVP_2"/>
    <property type="match status" value="1"/>
</dbReference>
<feature type="compositionally biased region" description="Low complexity" evidence="5">
    <location>
        <begin position="1"/>
        <end position="19"/>
    </location>
</feature>
<evidence type="ECO:0000259" key="6">
    <source>
        <dbReference type="PROSITE" id="PS50158"/>
    </source>
</evidence>
<feature type="compositionally biased region" description="Gly residues" evidence="5">
    <location>
        <begin position="20"/>
        <end position="32"/>
    </location>
</feature>
<dbReference type="PROSITE" id="PS50158">
    <property type="entry name" value="ZF_CCHC"/>
    <property type="match status" value="1"/>
</dbReference>
<dbReference type="InterPro" id="IPR012337">
    <property type="entry name" value="RNaseH-like_sf"/>
</dbReference>
<sequence length="581" mass="66211">MLPTMTTRSAGRPAAASRGRGTGGRVGSGGGRTRGRSINQGDSRIDAVAEFTPHYRSPSSMGCTYKEFLAYNHKEYDGKGSVIVYTRWIKKMKSVQDMSGCRDSQKEDFKILTREEFCPSNEMQNLETKLWNHAMVRAGHAMYTNRFHELARLVPHLVTPKGKRIESVQLYVPLVVLKSTDPDFHLRNVNPINAKNPVARTCYECGSTDHIKSACPRLNQAQRLGETIRTKSWLLMRGQGRENQWSRGGLPGPEHQDGMFTLNNHYATALFDSGADYSFVSTTFIPLLNIETSDLGFSYKIEIVSGQLVEIDKVIRGCKLEIQGHVFYINLIPSGSRSFDVIIGMDWLSDHKAEIIFHEKVMRIPLLDGKVLKVLGEKLEKDMRQLMSAKANEKKQEEIVVVKAFPEDNSRNSKTKVSFDQAYRRGEHRFIEDYKMERLARLYLNEIVARYGVLFSIISDRDSQFTSKFWQSMQEALGTHLDISQLIGPELVQETTKKISQIKDRLKVVRDPQKSYADKRRKPLDFSVAYILDLPEELDGVHDTFYVSNLNKWLADPILQVPLDEIQVDARLNSIEDHVEI</sequence>
<dbReference type="CDD" id="cd00303">
    <property type="entry name" value="retropepsin_like"/>
    <property type="match status" value="1"/>
</dbReference>